<comment type="similarity">
    <text evidence="7">Belongs to the tryptophan 2,3-dioxygenase family.</text>
</comment>
<dbReference type="NCBIfam" id="TIGR03036">
    <property type="entry name" value="trp_2_3_diox"/>
    <property type="match status" value="1"/>
</dbReference>
<comment type="function">
    <text evidence="7">Heme-dependent dioxygenase that catalyzes the oxidative cleavage of the L-tryptophan (L-Trp) pyrrole ring and converts L-tryptophan to N-formyl-L-kynurenine. Catalyzes the oxidative cleavage of the indole moiety.</text>
</comment>
<reference evidence="9 10" key="1">
    <citation type="submission" date="2024-05" db="EMBL/GenBank/DDBJ databases">
        <title>Sinomonas sp. nov., isolated from a waste landfill.</title>
        <authorList>
            <person name="Zhao Y."/>
        </authorList>
    </citation>
    <scope>NUCLEOTIDE SEQUENCE [LARGE SCALE GENOMIC DNA]</scope>
    <source>
        <strain evidence="9 10">CCTCC AB2014300</strain>
    </source>
</reference>
<dbReference type="HAMAP" id="MF_01972">
    <property type="entry name" value="T23O"/>
    <property type="match status" value="1"/>
</dbReference>
<feature type="binding site" evidence="7">
    <location>
        <position position="278"/>
    </location>
    <ligand>
        <name>substrate</name>
    </ligand>
</feature>
<keyword evidence="10" id="KW-1185">Reference proteome</keyword>
<dbReference type="InterPro" id="IPR004981">
    <property type="entry name" value="Trp_2_3_dOase"/>
</dbReference>
<feature type="binding site" evidence="7">
    <location>
        <begin position="75"/>
        <end position="79"/>
    </location>
    <ligand>
        <name>substrate</name>
    </ligand>
</feature>
<protein>
    <recommendedName>
        <fullName evidence="7">Tryptophan 2,3-dioxygenase</fullName>
        <shortName evidence="7">TDO</shortName>
        <ecNumber evidence="7">1.13.11.11</ecNumber>
    </recommendedName>
    <alternativeName>
        <fullName evidence="7">Tryptamin 2,3-dioxygenase</fullName>
    </alternativeName>
    <alternativeName>
        <fullName evidence="7">Tryptophan oxygenase</fullName>
        <shortName evidence="7">TO</shortName>
        <shortName evidence="7">TRPO</shortName>
    </alternativeName>
    <alternativeName>
        <fullName evidence="7">Tryptophan pyrrolase</fullName>
    </alternativeName>
    <alternativeName>
        <fullName evidence="7">Tryptophanase</fullName>
    </alternativeName>
</protein>
<comment type="catalytic activity">
    <reaction evidence="7">
        <text>L-tryptophan + O2 = N-formyl-L-kynurenine</text>
        <dbReference type="Rhea" id="RHEA:24536"/>
        <dbReference type="ChEBI" id="CHEBI:15379"/>
        <dbReference type="ChEBI" id="CHEBI:57912"/>
        <dbReference type="ChEBI" id="CHEBI:58629"/>
        <dbReference type="EC" id="1.13.11.11"/>
    </reaction>
</comment>
<dbReference type="EMBL" id="JBDFRB010000015">
    <property type="protein sequence ID" value="MEN2745591.1"/>
    <property type="molecule type" value="Genomic_DNA"/>
</dbReference>
<feature type="region of interest" description="Disordered" evidence="8">
    <location>
        <begin position="1"/>
        <end position="31"/>
    </location>
</feature>
<gene>
    <name evidence="7 9" type="primary">kynA</name>
    <name evidence="9" type="ORF">ABCQ75_13775</name>
</gene>
<comment type="subunit">
    <text evidence="7">Homotetramer.</text>
</comment>
<evidence type="ECO:0000256" key="1">
    <source>
        <dbReference type="ARBA" id="ARBA00022617"/>
    </source>
</evidence>
<evidence type="ECO:0000256" key="3">
    <source>
        <dbReference type="ARBA" id="ARBA00022964"/>
    </source>
</evidence>
<dbReference type="InterPro" id="IPR017485">
    <property type="entry name" value="Trp_2-3-dOase_bac"/>
</dbReference>
<comment type="caution">
    <text evidence="9">The sequence shown here is derived from an EMBL/GenBank/DDBJ whole genome shotgun (WGS) entry which is preliminary data.</text>
</comment>
<keyword evidence="5 7" id="KW-0408">Iron</keyword>
<feature type="binding site" evidence="7">
    <location>
        <position position="141"/>
    </location>
    <ligand>
        <name>substrate</name>
    </ligand>
</feature>
<dbReference type="PANTHER" id="PTHR10138:SF0">
    <property type="entry name" value="TRYPTOPHAN 2,3-DIOXYGENASE"/>
    <property type="match status" value="1"/>
</dbReference>
<sequence>MPQTTPAQTPPADAVSAQNTAAQNSAEPAGVRKIEDTVRTDFHGAMTYGRYLGLDALLHAQHPQSSPVHHDEMLFIIQHQTSELWLKLVLHELLEARRLLDADDLGKALKCLARVKAIQRTLTEQWSVLGTLTPREYAQFRGSLGNSSGFQSYQYRAVEFVLGNKHARMLEVFTSEPEAYDLLSGLLAEPTLYDAFLRLVARNGYEIPADVLDRDVTEPWTFREELVPVFKRIYEEDSTPWGLYEACEDLVDLEDNFQAWRFRHLRTVQRTIGFKRGTGGSSGVDFLKRALDLTFFPELYAVRTEIGA</sequence>
<evidence type="ECO:0000256" key="8">
    <source>
        <dbReference type="SAM" id="MobiDB-lite"/>
    </source>
</evidence>
<dbReference type="SUPFAM" id="SSF140959">
    <property type="entry name" value="Indolic compounds 2,3-dioxygenase-like"/>
    <property type="match status" value="1"/>
</dbReference>
<accession>A0ABU9X2B2</accession>
<feature type="compositionally biased region" description="Low complexity" evidence="8">
    <location>
        <begin position="1"/>
        <end position="12"/>
    </location>
</feature>
<keyword evidence="3 7" id="KW-0223">Dioxygenase</keyword>
<evidence type="ECO:0000256" key="7">
    <source>
        <dbReference type="HAMAP-Rule" id="MF_01972"/>
    </source>
</evidence>
<evidence type="ECO:0000256" key="2">
    <source>
        <dbReference type="ARBA" id="ARBA00022723"/>
    </source>
</evidence>
<dbReference type="PANTHER" id="PTHR10138">
    <property type="entry name" value="TRYPTOPHAN 2,3-DIOXYGENASE"/>
    <property type="match status" value="1"/>
</dbReference>
<feature type="binding site" evidence="7">
    <location>
        <position position="137"/>
    </location>
    <ligand>
        <name>substrate</name>
    </ligand>
</feature>
<dbReference type="Proteomes" id="UP001422074">
    <property type="component" value="Unassembled WGS sequence"/>
</dbReference>
<keyword evidence="1 7" id="KW-0349">Heme</keyword>
<organism evidence="9 10">
    <name type="scientific">Sinomonas halotolerans</name>
    <dbReference type="NCBI Taxonomy" id="1644133"/>
    <lineage>
        <taxon>Bacteria</taxon>
        <taxon>Bacillati</taxon>
        <taxon>Actinomycetota</taxon>
        <taxon>Actinomycetes</taxon>
        <taxon>Micrococcales</taxon>
        <taxon>Micrococcaceae</taxon>
        <taxon>Sinomonas</taxon>
    </lineage>
</organism>
<dbReference type="Gene3D" id="1.20.58.480">
    <property type="match status" value="1"/>
</dbReference>
<comment type="pathway">
    <text evidence="7">Amino-acid degradation; L-tryptophan degradation via kynurenine pathway; L-kynurenine from L-tryptophan: step 1/2.</text>
</comment>
<dbReference type="Pfam" id="PF03301">
    <property type="entry name" value="Trp_dioxygenase"/>
    <property type="match status" value="2"/>
</dbReference>
<keyword evidence="4 7" id="KW-0560">Oxidoreductase</keyword>
<name>A0ABU9X2B2_9MICC</name>
<evidence type="ECO:0000256" key="5">
    <source>
        <dbReference type="ARBA" id="ARBA00023004"/>
    </source>
</evidence>
<comment type="cofactor">
    <cofactor evidence="7">
        <name>heme</name>
        <dbReference type="ChEBI" id="CHEBI:30413"/>
    </cofactor>
    <text evidence="7">Binds 1 heme group per subunit.</text>
</comment>
<feature type="binding site" description="axial binding residue" evidence="7">
    <location>
        <position position="264"/>
    </location>
    <ligand>
        <name>heme</name>
        <dbReference type="ChEBI" id="CHEBI:30413"/>
    </ligand>
    <ligandPart>
        <name>Fe</name>
        <dbReference type="ChEBI" id="CHEBI:18248"/>
    </ligandPart>
</feature>
<evidence type="ECO:0000313" key="10">
    <source>
        <dbReference type="Proteomes" id="UP001422074"/>
    </source>
</evidence>
<keyword evidence="6 7" id="KW-0823">Tryptophan catabolism</keyword>
<dbReference type="GO" id="GO:0004833">
    <property type="term" value="F:L-tryptophan 2,3-dioxygenase activity"/>
    <property type="evidence" value="ECO:0007669"/>
    <property type="project" value="UniProtKB-EC"/>
</dbReference>
<dbReference type="EC" id="1.13.11.11" evidence="7"/>
<evidence type="ECO:0000313" key="9">
    <source>
        <dbReference type="EMBL" id="MEN2745591.1"/>
    </source>
</evidence>
<evidence type="ECO:0000256" key="4">
    <source>
        <dbReference type="ARBA" id="ARBA00023002"/>
    </source>
</evidence>
<evidence type="ECO:0000256" key="6">
    <source>
        <dbReference type="ARBA" id="ARBA00023079"/>
    </source>
</evidence>
<feature type="compositionally biased region" description="Polar residues" evidence="8">
    <location>
        <begin position="16"/>
        <end position="26"/>
    </location>
</feature>
<dbReference type="InterPro" id="IPR037217">
    <property type="entry name" value="Trp/Indoleamine_2_3_dOase-like"/>
</dbReference>
<keyword evidence="2 7" id="KW-0479">Metal-binding</keyword>
<dbReference type="RefSeq" id="WP_345886060.1">
    <property type="nucleotide sequence ID" value="NZ_JBDFRB010000015.1"/>
</dbReference>
<proteinExistence type="inferred from homology"/>